<dbReference type="KEGG" id="csh:Closa_1379"/>
<organism evidence="1 3">
    <name type="scientific">Lacrimispora saccharolytica (strain ATCC 35040 / DSM 2544 / NRCC 2533 / WM1)</name>
    <name type="common">Clostridium saccharolyticum</name>
    <dbReference type="NCBI Taxonomy" id="610130"/>
    <lineage>
        <taxon>Bacteria</taxon>
        <taxon>Bacillati</taxon>
        <taxon>Bacillota</taxon>
        <taxon>Clostridia</taxon>
        <taxon>Lachnospirales</taxon>
        <taxon>Lachnospiraceae</taxon>
        <taxon>Lacrimispora</taxon>
    </lineage>
</organism>
<name>D9R5F2_LACSW</name>
<evidence type="ECO:0000313" key="2">
    <source>
        <dbReference type="EMBL" id="ADL03981.1"/>
    </source>
</evidence>
<dbReference type="PaxDb" id="610130-Closa_0733"/>
<reference evidence="1 3" key="1">
    <citation type="submission" date="2010-07" db="EMBL/GenBank/DDBJ databases">
        <title>Complete sequence of Clostridium saccharolyticum WM1.</title>
        <authorList>
            <consortium name="US DOE Joint Genome Institute"/>
            <person name="Lucas S."/>
            <person name="Copeland A."/>
            <person name="Lapidus A."/>
            <person name="Cheng J.-F."/>
            <person name="Bruce D."/>
            <person name="Goodwin L."/>
            <person name="Pitluck S."/>
            <person name="Chertkov O."/>
            <person name="Detter J.C."/>
            <person name="Han C."/>
            <person name="Tapia R."/>
            <person name="Land M."/>
            <person name="Hauser L."/>
            <person name="Chang Y.-J."/>
            <person name="Jeffries C."/>
            <person name="Kyrpides N."/>
            <person name="Ivanova N."/>
            <person name="Mikhailova N."/>
            <person name="Mouttaki H."/>
            <person name="Lin L."/>
            <person name="Zhou J."/>
            <person name="Hemme C.L."/>
            <person name="Woyke T."/>
        </authorList>
    </citation>
    <scope>NUCLEOTIDE SEQUENCE [LARGE SCALE GENOMIC DNA]</scope>
    <source>
        <strain evidence="3">ATCC 35040 / DSM 2544 / NRCC 2533 / WM1</strain>
        <strain evidence="1">WM1</strain>
    </source>
</reference>
<proteinExistence type="predicted"/>
<evidence type="ECO:0000313" key="1">
    <source>
        <dbReference type="EMBL" id="ADL03358.1"/>
    </source>
</evidence>
<dbReference type="HOGENOM" id="CLU_188964_0_0_9"/>
<protein>
    <submittedName>
        <fullName evidence="1">Uncharacterized protein</fullName>
    </submittedName>
</protein>
<dbReference type="RefSeq" id="WP_013271453.1">
    <property type="nucleotide sequence ID" value="NC_014376.1"/>
</dbReference>
<dbReference type="STRING" id="610130.Closa_0733"/>
<sequence length="80" mass="9158">MQNNKYSFPINQCPHCGGGTIKIRQHIHGYGEYLVDLENGEIESSSLHDYLYYKNTGKYALCADCGKRLFKVDDELNVIQ</sequence>
<dbReference type="OrthoDB" id="2084523at2"/>
<dbReference type="EMBL" id="CP002109">
    <property type="protein sequence ID" value="ADL03358.1"/>
    <property type="molecule type" value="Genomic_DNA"/>
</dbReference>
<dbReference type="eggNOG" id="ENOG503091R">
    <property type="taxonomic scope" value="Bacteria"/>
</dbReference>
<keyword evidence="3" id="KW-1185">Reference proteome</keyword>
<evidence type="ECO:0000313" key="3">
    <source>
        <dbReference type="Proteomes" id="UP000001662"/>
    </source>
</evidence>
<dbReference type="KEGG" id="csh:Closa_0733"/>
<gene>
    <name evidence="1" type="ordered locus">Closa_0733</name>
    <name evidence="2" type="ordered locus">Closa_1379</name>
</gene>
<dbReference type="AlphaFoldDB" id="D9R5F2"/>
<accession>D9R5F2</accession>
<dbReference type="EMBL" id="CP002109">
    <property type="protein sequence ID" value="ADL03981.1"/>
    <property type="molecule type" value="Genomic_DNA"/>
</dbReference>
<dbReference type="Proteomes" id="UP000001662">
    <property type="component" value="Chromosome"/>
</dbReference>